<dbReference type="Pfam" id="PF07793">
    <property type="entry name" value="DUF1631"/>
    <property type="match status" value="1"/>
</dbReference>
<sequence>MAHAAPQIPEPDSMPVLTPAPPRAVLAALVRTASAAANEQLSAMANRLVTAMLDMTSAGPDPKAAYLRTKAGNLLKSNAYAFIHLAGEAIEAGLRAEVAELLPASAGAPALDALSLVPMDVMDNKVAFGALCRPFEIAHSEVLASLCVRLGLLLGRDLLRPAQNPFRPEVFVAAIHDAWRAFEPELEAHPLLLPLLRPELFLDLAPLLASLDAELRTHSKAKAGRLHISKSSDPAGRGRRPGMDAALAQQLRNLLQGTDGADSALVPDLPNMPQGKGWRPSAASGFCMSATGEAGPAGPNAPAASGAHAQHGDAREVIAAAGFGGPGGAAGRPVAGASLLDLLAGLTSGLPAAFAPASAFPSAAAPAPGALPHNVFYLPRLKASLPQGSLSRGEEHTLDLLSRIFETVLLDDSIPPETRELIRFLQVPVLKAALLDQDFFFEEAHPARKMIDLVSRMGWEQRSSVDDPVVQAMRRGVERVGRQPQAQPEAMAAVFAESVADLEAELAREERAAEEAIAAPIARATQLEKQALASRSARQAIAVRLADGELTAVVSSFLEQRWVDVLTFAWLIEDERPGAVDNATRAMDELVWTVKPKATQEQRRALIAKLPGLLATLNKWLDAVKWQDAQRLEFFAELAKCHLSIVRAPLDLSPQRQLELAVEAAQQDALRRIANEQAVAHDDDQAAEPPGPIDELERGMHLAFTQPDGSVRKVKLAWVSPLRTLFIFSAGARQESFSLPADKLVHAFQAGSVSVVSLEGVVGRVLTQAMQEAVNDAG</sequence>
<dbReference type="EMBL" id="JBHSMU010000014">
    <property type="protein sequence ID" value="MFC5460908.1"/>
    <property type="molecule type" value="Genomic_DNA"/>
</dbReference>
<dbReference type="Proteomes" id="UP001596050">
    <property type="component" value="Unassembled WGS sequence"/>
</dbReference>
<keyword evidence="4" id="KW-1185">Reference proteome</keyword>
<evidence type="ECO:0000313" key="3">
    <source>
        <dbReference type="EMBL" id="MFC5460908.1"/>
    </source>
</evidence>
<evidence type="ECO:0000256" key="2">
    <source>
        <dbReference type="SAM" id="MobiDB-lite"/>
    </source>
</evidence>
<protein>
    <submittedName>
        <fullName evidence="3">DUF1631 family protein</fullName>
    </submittedName>
</protein>
<comment type="caution">
    <text evidence="3">The sequence shown here is derived from an EMBL/GenBank/DDBJ whole genome shotgun (WGS) entry which is preliminary data.</text>
</comment>
<evidence type="ECO:0000256" key="1">
    <source>
        <dbReference type="SAM" id="Coils"/>
    </source>
</evidence>
<feature type="coiled-coil region" evidence="1">
    <location>
        <begin position="492"/>
        <end position="519"/>
    </location>
</feature>
<name>A0ABW0L503_9BURK</name>
<feature type="region of interest" description="Disordered" evidence="2">
    <location>
        <begin position="222"/>
        <end position="242"/>
    </location>
</feature>
<reference evidence="4" key="1">
    <citation type="journal article" date="2019" name="Int. J. Syst. Evol. Microbiol.">
        <title>The Global Catalogue of Microorganisms (GCM) 10K type strain sequencing project: providing services to taxonomists for standard genome sequencing and annotation.</title>
        <authorList>
            <consortium name="The Broad Institute Genomics Platform"/>
            <consortium name="The Broad Institute Genome Sequencing Center for Infectious Disease"/>
            <person name="Wu L."/>
            <person name="Ma J."/>
        </authorList>
    </citation>
    <scope>NUCLEOTIDE SEQUENCE [LARGE SCALE GENOMIC DNA]</scope>
    <source>
        <strain evidence="4">KACC 12649</strain>
    </source>
</reference>
<proteinExistence type="predicted"/>
<evidence type="ECO:0000313" key="4">
    <source>
        <dbReference type="Proteomes" id="UP001596050"/>
    </source>
</evidence>
<dbReference type="RefSeq" id="WP_379784229.1">
    <property type="nucleotide sequence ID" value="NZ_JBHSMU010000014.1"/>
</dbReference>
<dbReference type="InterPro" id="IPR012434">
    <property type="entry name" value="DUF1631"/>
</dbReference>
<accession>A0ABW0L503</accession>
<feature type="region of interest" description="Disordered" evidence="2">
    <location>
        <begin position="260"/>
        <end position="280"/>
    </location>
</feature>
<gene>
    <name evidence="3" type="ORF">ACFPN5_13945</name>
</gene>
<keyword evidence="1" id="KW-0175">Coiled coil</keyword>
<organism evidence="3 4">
    <name type="scientific">Massilia niabensis</name>
    <dbReference type="NCBI Taxonomy" id="544910"/>
    <lineage>
        <taxon>Bacteria</taxon>
        <taxon>Pseudomonadati</taxon>
        <taxon>Pseudomonadota</taxon>
        <taxon>Betaproteobacteria</taxon>
        <taxon>Burkholderiales</taxon>
        <taxon>Oxalobacteraceae</taxon>
        <taxon>Telluria group</taxon>
        <taxon>Massilia</taxon>
    </lineage>
</organism>